<accession>A0ABM5L7W7</accession>
<evidence type="ECO:0000313" key="2">
    <source>
        <dbReference type="EnsemblMetazoa" id="XP_050518529.1"/>
    </source>
</evidence>
<evidence type="ECO:0008006" key="4">
    <source>
        <dbReference type="Google" id="ProtNLM"/>
    </source>
</evidence>
<sequence length="517" mass="57811">MAPGTDVPGAASNSGDGGGENTSLYDDLPPEIPNLQWYDMTNSLFSSDTFVDQDHFAHVMAHMIKFGDKTYPQTWNQTLEILYKNKNEALVKSFMTRAPVKPAAQKNDNQTAKSNETSETAISQETDSEFVMPKYNTRSTTKKNFPPLPKSKNTSNSNSENATTSSSSSSNTSKPATTNKANTSNQQAKKTYHYKILNIPNNIDTQRKLCAIINTNELLRGNIILLTFIPNQHMAYLETGKNFSVEEMSLKLQNKTGDNSIKIISKFSNNSSSPKNSNPSSTSKTHQYQLVATNIDVEMTEAEMKEALEEQDIQIHSAVRIIARKDQRVTKLMRINFTTEGQYNFALAHGIKIDAQIKRCEAPHSYSLSNPITKYCSRCCLSGHDIAECRDRQSICPSCGSKDHKFTNCPTKDVPKCPNCEGQHAAWSPKCPKRQTPPTSHQDAKPVYPEKRVPPKILTEEAKTFITFSTMLMANVLPDRRNHICKTASELSTLAYGHSISYSDRDNRVHLTFVPQF</sequence>
<evidence type="ECO:0000256" key="1">
    <source>
        <dbReference type="SAM" id="MobiDB-lite"/>
    </source>
</evidence>
<keyword evidence="3" id="KW-1185">Reference proteome</keyword>
<feature type="compositionally biased region" description="Polar residues" evidence="1">
    <location>
        <begin position="106"/>
        <end position="125"/>
    </location>
</feature>
<proteinExistence type="predicted"/>
<organism evidence="2 3">
    <name type="scientific">Diabrotica virgifera virgifera</name>
    <name type="common">western corn rootworm</name>
    <dbReference type="NCBI Taxonomy" id="50390"/>
    <lineage>
        <taxon>Eukaryota</taxon>
        <taxon>Metazoa</taxon>
        <taxon>Ecdysozoa</taxon>
        <taxon>Arthropoda</taxon>
        <taxon>Hexapoda</taxon>
        <taxon>Insecta</taxon>
        <taxon>Pterygota</taxon>
        <taxon>Neoptera</taxon>
        <taxon>Endopterygota</taxon>
        <taxon>Coleoptera</taxon>
        <taxon>Polyphaga</taxon>
        <taxon>Cucujiformia</taxon>
        <taxon>Chrysomeloidea</taxon>
        <taxon>Chrysomelidae</taxon>
        <taxon>Galerucinae</taxon>
        <taxon>Diabroticina</taxon>
        <taxon>Diabroticites</taxon>
        <taxon>Diabrotica</taxon>
    </lineage>
</organism>
<dbReference type="Proteomes" id="UP001652700">
    <property type="component" value="Unplaced"/>
</dbReference>
<feature type="region of interest" description="Disordered" evidence="1">
    <location>
        <begin position="265"/>
        <end position="285"/>
    </location>
</feature>
<protein>
    <recommendedName>
        <fullName evidence="4">Nucleic-acid-binding protein from transposon X-element</fullName>
    </recommendedName>
</protein>
<name>A0ABM5L7W7_DIAVI</name>
<feature type="region of interest" description="Disordered" evidence="1">
    <location>
        <begin position="101"/>
        <end position="187"/>
    </location>
</feature>
<dbReference type="RefSeq" id="XP_050518529.1">
    <property type="nucleotide sequence ID" value="XM_050662572.1"/>
</dbReference>
<feature type="compositionally biased region" description="Low complexity" evidence="1">
    <location>
        <begin position="150"/>
        <end position="180"/>
    </location>
</feature>
<evidence type="ECO:0000313" key="3">
    <source>
        <dbReference type="Proteomes" id="UP001652700"/>
    </source>
</evidence>
<feature type="region of interest" description="Disordered" evidence="1">
    <location>
        <begin position="1"/>
        <end position="28"/>
    </location>
</feature>
<dbReference type="GeneID" id="126892836"/>
<dbReference type="EnsemblMetazoa" id="XM_050662572.1">
    <property type="protein sequence ID" value="XP_050518529.1"/>
    <property type="gene ID" value="LOC126892836"/>
</dbReference>
<reference evidence="2" key="1">
    <citation type="submission" date="2025-05" db="UniProtKB">
        <authorList>
            <consortium name="EnsemblMetazoa"/>
        </authorList>
    </citation>
    <scope>IDENTIFICATION</scope>
</reference>